<evidence type="ECO:0000259" key="7">
    <source>
        <dbReference type="Pfam" id="PF05199"/>
    </source>
</evidence>
<keyword evidence="3" id="KW-0285">Flavoprotein</keyword>
<reference evidence="8 9" key="1">
    <citation type="submission" date="2022-06" db="EMBL/GenBank/DDBJ databases">
        <title>Runella sp. S5 genome sequencing.</title>
        <authorList>
            <person name="Park S."/>
        </authorList>
    </citation>
    <scope>NUCLEOTIDE SEQUENCE [LARGE SCALE GENOMIC DNA]</scope>
    <source>
        <strain evidence="8 9">S5</strain>
    </source>
</reference>
<dbReference type="PANTHER" id="PTHR42784">
    <property type="entry name" value="PYRANOSE 2-OXIDASE"/>
    <property type="match status" value="1"/>
</dbReference>
<dbReference type="InterPro" id="IPR007867">
    <property type="entry name" value="GMC_OxRtase_C"/>
</dbReference>
<keyword evidence="5" id="KW-0560">Oxidoreductase</keyword>
<comment type="similarity">
    <text evidence="2">Belongs to the GMC oxidoreductase family.</text>
</comment>
<feature type="domain" description="Glucose-methanol-choline oxidoreductase C-terminal" evidence="7">
    <location>
        <begin position="446"/>
        <end position="563"/>
    </location>
</feature>
<dbReference type="InterPro" id="IPR036188">
    <property type="entry name" value="FAD/NAD-bd_sf"/>
</dbReference>
<evidence type="ECO:0000256" key="3">
    <source>
        <dbReference type="ARBA" id="ARBA00022630"/>
    </source>
</evidence>
<organism evidence="8 9">
    <name type="scientific">Runella salmonicolor</name>
    <dbReference type="NCBI Taxonomy" id="2950278"/>
    <lineage>
        <taxon>Bacteria</taxon>
        <taxon>Pseudomonadati</taxon>
        <taxon>Bacteroidota</taxon>
        <taxon>Cytophagia</taxon>
        <taxon>Cytophagales</taxon>
        <taxon>Spirosomataceae</taxon>
        <taxon>Runella</taxon>
    </lineage>
</organism>
<dbReference type="Pfam" id="PF00732">
    <property type="entry name" value="GMC_oxred_N"/>
    <property type="match status" value="1"/>
</dbReference>
<gene>
    <name evidence="8" type="ORF">NCI00_03630</name>
</gene>
<comment type="cofactor">
    <cofactor evidence="1">
        <name>FAD</name>
        <dbReference type="ChEBI" id="CHEBI:57692"/>
    </cofactor>
</comment>
<protein>
    <submittedName>
        <fullName evidence="8">GMC family oxidoreductase</fullName>
    </submittedName>
</protein>
<evidence type="ECO:0000313" key="8">
    <source>
        <dbReference type="EMBL" id="MCP1381495.1"/>
    </source>
</evidence>
<sequence length="580" mass="65616">MSYFNIDSIKERTGATNRRATDRFDAIVIGTGISGGWAAKELTGKGLRTLVLERGRDVKHIADYPTAMKNPWEFPHLGEVPLELKQKSPASSGHYIFKEPTLHFVVKDFEHPFVQEKPFSWMRGYQVGGRSLLWARQTQRWSDFDFEGPARDGFAVDWPIRYADIAPWYSYVEKFAGISGNKDGLPNLPDGEFLTPHEMSCVEKHFSQQVAKNYTDRHIIIGRTANLTDPKPIHYQQGRAKCQHRVLCERGCPYGGYFSTNASTLPWAERTGKMTLKTHSVVHSIIYDEQKQRATGVRVIDANTKEMTEYYAKIIFLNASALNSNLILLNSTSNRFPNGFGNDSGVLGKYIGFHNYRGRVSAEYDGFHDTTTEGKRPNGAYVPRFRNVYKQETDFLRGYAASMGSSKIGVPTDGLFGEELKDQLSRPSEEGWSIGANMMGEVLTKESNHVRLDPNLKDDWGIPQLRMSVDFDDNDMKMVKDFYEQFTEMFTKAGFTNIKTMDTKRVPGNENHEMGGIRMGKDPKTSMLNKWNQMHACKNVFVTDGGCMTSTATQNPSLTYMALTARAVDYAVKEMRKGNL</sequence>
<keyword evidence="4" id="KW-0274">FAD</keyword>
<evidence type="ECO:0000256" key="2">
    <source>
        <dbReference type="ARBA" id="ARBA00010790"/>
    </source>
</evidence>
<proteinExistence type="inferred from homology"/>
<comment type="caution">
    <text evidence="8">The sequence shown here is derived from an EMBL/GenBank/DDBJ whole genome shotgun (WGS) entry which is preliminary data.</text>
</comment>
<dbReference type="SUPFAM" id="SSF54373">
    <property type="entry name" value="FAD-linked reductases, C-terminal domain"/>
    <property type="match status" value="1"/>
</dbReference>
<evidence type="ECO:0000313" key="9">
    <source>
        <dbReference type="Proteomes" id="UP001204772"/>
    </source>
</evidence>
<dbReference type="RefSeq" id="WP_253525104.1">
    <property type="nucleotide sequence ID" value="NZ_JAMZEL010000001.1"/>
</dbReference>
<feature type="domain" description="Glucose-methanol-choline oxidoreductase N-terminal" evidence="6">
    <location>
        <begin position="237"/>
        <end position="332"/>
    </location>
</feature>
<evidence type="ECO:0000256" key="4">
    <source>
        <dbReference type="ARBA" id="ARBA00022827"/>
    </source>
</evidence>
<accession>A0ABT1FIB1</accession>
<dbReference type="InterPro" id="IPR000172">
    <property type="entry name" value="GMC_OxRdtase_N"/>
</dbReference>
<dbReference type="EMBL" id="JAMZEL010000001">
    <property type="protein sequence ID" value="MCP1381495.1"/>
    <property type="molecule type" value="Genomic_DNA"/>
</dbReference>
<evidence type="ECO:0000256" key="1">
    <source>
        <dbReference type="ARBA" id="ARBA00001974"/>
    </source>
</evidence>
<dbReference type="Proteomes" id="UP001204772">
    <property type="component" value="Unassembled WGS sequence"/>
</dbReference>
<evidence type="ECO:0000259" key="6">
    <source>
        <dbReference type="Pfam" id="PF00732"/>
    </source>
</evidence>
<dbReference type="SUPFAM" id="SSF51905">
    <property type="entry name" value="FAD/NAD(P)-binding domain"/>
    <property type="match status" value="1"/>
</dbReference>
<dbReference type="PANTHER" id="PTHR42784:SF1">
    <property type="entry name" value="PYRANOSE 2-OXIDASE"/>
    <property type="match status" value="1"/>
</dbReference>
<evidence type="ECO:0000256" key="5">
    <source>
        <dbReference type="ARBA" id="ARBA00023002"/>
    </source>
</evidence>
<dbReference type="Gene3D" id="3.50.50.60">
    <property type="entry name" value="FAD/NAD(P)-binding domain"/>
    <property type="match status" value="2"/>
</dbReference>
<dbReference type="InterPro" id="IPR051473">
    <property type="entry name" value="P2Ox-like"/>
</dbReference>
<name>A0ABT1FIB1_9BACT</name>
<keyword evidence="9" id="KW-1185">Reference proteome</keyword>
<dbReference type="Pfam" id="PF05199">
    <property type="entry name" value="GMC_oxred_C"/>
    <property type="match status" value="1"/>
</dbReference>